<evidence type="ECO:0000259" key="1">
    <source>
        <dbReference type="Pfam" id="PF07728"/>
    </source>
</evidence>
<gene>
    <name evidence="2" type="primary">mcrB</name>
    <name evidence="2" type="ORF">VSF3289_03578</name>
</gene>
<organism evidence="2 3">
    <name type="scientific">Vibrio scophthalmi</name>
    <dbReference type="NCBI Taxonomy" id="45658"/>
    <lineage>
        <taxon>Bacteria</taxon>
        <taxon>Pseudomonadati</taxon>
        <taxon>Pseudomonadota</taxon>
        <taxon>Gammaproteobacteria</taxon>
        <taxon>Vibrionales</taxon>
        <taxon>Vibrionaceae</taxon>
        <taxon>Vibrio</taxon>
    </lineage>
</organism>
<protein>
    <submittedName>
        <fullName evidence="2">5-methylcytosine-specific restriction enzyme</fullName>
        <ecNumber evidence="2">3.1.21.-</ecNumber>
    </submittedName>
</protein>
<dbReference type="PATRIC" id="fig|45658.8.peg.3534"/>
<dbReference type="GO" id="GO:0016887">
    <property type="term" value="F:ATP hydrolysis activity"/>
    <property type="evidence" value="ECO:0007669"/>
    <property type="project" value="InterPro"/>
</dbReference>
<name>A0A1E3WF39_9VIBR</name>
<dbReference type="SUPFAM" id="SSF52540">
    <property type="entry name" value="P-loop containing nucleoside triphosphate hydrolases"/>
    <property type="match status" value="1"/>
</dbReference>
<keyword evidence="2" id="KW-0378">Hydrolase</keyword>
<dbReference type="EC" id="3.1.21.-" evidence="2"/>
<dbReference type="EMBL" id="MDCJ01000007">
    <property type="protein sequence ID" value="ODS04439.1"/>
    <property type="molecule type" value="Genomic_DNA"/>
</dbReference>
<comment type="caution">
    <text evidence="2">The sequence shown here is derived from an EMBL/GenBank/DDBJ whole genome shotgun (WGS) entry which is preliminary data.</text>
</comment>
<proteinExistence type="predicted"/>
<dbReference type="InterPro" id="IPR011704">
    <property type="entry name" value="ATPase_dyneun-rel_AAA"/>
</dbReference>
<accession>A0A1E3WF39</accession>
<reference evidence="2 3" key="1">
    <citation type="submission" date="2016-08" db="EMBL/GenBank/DDBJ databases">
        <title>Genome sequencing of Vibrio scophthalmi strain FP3289, an isolated from Paralichthys olivaceus.</title>
        <authorList>
            <person name="Han H.-J."/>
        </authorList>
    </citation>
    <scope>NUCLEOTIDE SEQUENCE [LARGE SCALE GENOMIC DNA]</scope>
    <source>
        <strain evidence="2 3">FP3289</strain>
    </source>
</reference>
<dbReference type="InterPro" id="IPR027417">
    <property type="entry name" value="P-loop_NTPase"/>
</dbReference>
<dbReference type="GO" id="GO:0005524">
    <property type="term" value="F:ATP binding"/>
    <property type="evidence" value="ECO:0007669"/>
    <property type="project" value="InterPro"/>
</dbReference>
<evidence type="ECO:0000313" key="2">
    <source>
        <dbReference type="EMBL" id="ODS04439.1"/>
    </source>
</evidence>
<dbReference type="Proteomes" id="UP000095131">
    <property type="component" value="Unassembled WGS sequence"/>
</dbReference>
<evidence type="ECO:0000313" key="3">
    <source>
        <dbReference type="Proteomes" id="UP000095131"/>
    </source>
</evidence>
<dbReference type="PANTHER" id="PTHR37291">
    <property type="entry name" value="5-METHYLCYTOSINE-SPECIFIC RESTRICTION ENZYME B"/>
    <property type="match status" value="1"/>
</dbReference>
<dbReference type="InterPro" id="IPR052934">
    <property type="entry name" value="Methyl-DNA_Rec/Restrict_Enz"/>
</dbReference>
<dbReference type="PANTHER" id="PTHR37291:SF1">
    <property type="entry name" value="TYPE IV METHYL-DIRECTED RESTRICTION ENZYME ECOKMCRB SUBUNIT"/>
    <property type="match status" value="1"/>
</dbReference>
<feature type="domain" description="ATPase dynein-related AAA" evidence="1">
    <location>
        <begin position="41"/>
        <end position="118"/>
    </location>
</feature>
<dbReference type="Pfam" id="PF07728">
    <property type="entry name" value="AAA_5"/>
    <property type="match status" value="1"/>
</dbReference>
<dbReference type="AlphaFoldDB" id="A0A1E3WF39"/>
<dbReference type="Gene3D" id="3.40.50.300">
    <property type="entry name" value="P-loop containing nucleotide triphosphate hydrolases"/>
    <property type="match status" value="1"/>
</dbReference>
<sequence length="303" mass="34519">MTGDESDIYNRSYVRAILSYMKDKYGINDYDPSESSSEAPNHVLVIDEINRGNISKIFGELITLLEPSKRKGANEEIELILPCSGDSFSIPDNLYIIGTMNTADRSLAMMDTALRRRFDFKEMMPNPTLFNQAKIKWQDVSIDFEQLLTKLNQRIEALYDREHTLGHAFFFPAYNAATAGEHEEAFELLALAFKNKIIPLLQEYFHDDWSKIALVLGDNQKLDNAGKEVTDYQFVTQQTIDYSSLFGARYEPDNFGADEYRFKLADENHSVWNRALAYVAIYEPQAIKRAAAMSGVEPMSTPA</sequence>